<accession>A0A8K0MR12</accession>
<feature type="transmembrane region" description="Helical" evidence="1">
    <location>
        <begin position="214"/>
        <end position="235"/>
    </location>
</feature>
<keyword evidence="1" id="KW-1133">Transmembrane helix</keyword>
<dbReference type="OrthoDB" id="1925347at2759"/>
<reference evidence="3" key="1">
    <citation type="submission" date="2020-03" db="EMBL/GenBank/DDBJ databases">
        <title>A high-quality chromosome-level genome assembly of a woody plant with both climbing and erect habits, Rhamnella rubrinervis.</title>
        <authorList>
            <person name="Lu Z."/>
            <person name="Yang Y."/>
            <person name="Zhu X."/>
            <person name="Sun Y."/>
        </authorList>
    </citation>
    <scope>NUCLEOTIDE SEQUENCE</scope>
    <source>
        <strain evidence="3">BYM</strain>
        <tissue evidence="3">Leaf</tissue>
    </source>
</reference>
<keyword evidence="1" id="KW-0812">Transmembrane</keyword>
<dbReference type="InterPro" id="IPR010605">
    <property type="entry name" value="DUF1191"/>
</dbReference>
<feature type="signal peptide" evidence="2">
    <location>
        <begin position="1"/>
        <end position="24"/>
    </location>
</feature>
<dbReference type="Pfam" id="PF06697">
    <property type="entry name" value="DUF1191"/>
    <property type="match status" value="1"/>
</dbReference>
<comment type="caution">
    <text evidence="3">The sequence shown here is derived from an EMBL/GenBank/DDBJ whole genome shotgun (WGS) entry which is preliminary data.</text>
</comment>
<keyword evidence="4" id="KW-1185">Reference proteome</keyword>
<dbReference type="GO" id="GO:0016020">
    <property type="term" value="C:membrane"/>
    <property type="evidence" value="ECO:0007669"/>
    <property type="project" value="TreeGrafter"/>
</dbReference>
<evidence type="ECO:0000256" key="1">
    <source>
        <dbReference type="SAM" id="Phobius"/>
    </source>
</evidence>
<evidence type="ECO:0000313" key="3">
    <source>
        <dbReference type="EMBL" id="KAF3454778.1"/>
    </source>
</evidence>
<dbReference type="AlphaFoldDB" id="A0A8K0MR12"/>
<evidence type="ECO:0000313" key="4">
    <source>
        <dbReference type="Proteomes" id="UP000796880"/>
    </source>
</evidence>
<dbReference type="PANTHER" id="PTHR33512">
    <property type="entry name" value="PROTEIN, PUTATIVE (DUF1191)-RELATED"/>
    <property type="match status" value="1"/>
</dbReference>
<gene>
    <name evidence="3" type="ORF">FNV43_RR05226</name>
</gene>
<dbReference type="PANTHER" id="PTHR33512:SF10">
    <property type="entry name" value="PLANT_F17O14-7 PROTEIN"/>
    <property type="match status" value="1"/>
</dbReference>
<organism evidence="3 4">
    <name type="scientific">Rhamnella rubrinervis</name>
    <dbReference type="NCBI Taxonomy" id="2594499"/>
    <lineage>
        <taxon>Eukaryota</taxon>
        <taxon>Viridiplantae</taxon>
        <taxon>Streptophyta</taxon>
        <taxon>Embryophyta</taxon>
        <taxon>Tracheophyta</taxon>
        <taxon>Spermatophyta</taxon>
        <taxon>Magnoliopsida</taxon>
        <taxon>eudicotyledons</taxon>
        <taxon>Gunneridae</taxon>
        <taxon>Pentapetalae</taxon>
        <taxon>rosids</taxon>
        <taxon>fabids</taxon>
        <taxon>Rosales</taxon>
        <taxon>Rhamnaceae</taxon>
        <taxon>rhamnoid group</taxon>
        <taxon>Rhamneae</taxon>
        <taxon>Rhamnella</taxon>
    </lineage>
</organism>
<sequence>MRVEDRVFVFIALLSMFSMPSPSAQPLGISARSLDALLQDYAFRAFVRPRTGIPYDAQVPINLTGIKASAMRLRSGSLRTRGIHSYKEFQIPHGVVEQPFAERLVLVYHNLGNWSSLFYPLPGYSYLAPVVGLLAYDASNLSATNLPELDLRASEKPIWVEFDNVMRGNVCSMIQQGHFSIVTESPAPSPAPSAESLPHSWDNKGRVKSMVLKIVWSLLGGFILLILLGFLIVSVRGCRHGRKIQQMERAMDVGETLQMTSIGNTKAPLATGTRTRPVLESHYVP</sequence>
<proteinExistence type="predicted"/>
<keyword evidence="2" id="KW-0732">Signal</keyword>
<evidence type="ECO:0000256" key="2">
    <source>
        <dbReference type="SAM" id="SignalP"/>
    </source>
</evidence>
<feature type="chain" id="PRO_5035477564" evidence="2">
    <location>
        <begin position="25"/>
        <end position="285"/>
    </location>
</feature>
<dbReference type="Proteomes" id="UP000796880">
    <property type="component" value="Unassembled WGS sequence"/>
</dbReference>
<dbReference type="EMBL" id="VOIH02000002">
    <property type="protein sequence ID" value="KAF3454778.1"/>
    <property type="molecule type" value="Genomic_DNA"/>
</dbReference>
<keyword evidence="1" id="KW-0472">Membrane</keyword>
<protein>
    <submittedName>
        <fullName evidence="3">Uncharacterized protein</fullName>
    </submittedName>
</protein>
<name>A0A8K0MR12_9ROSA</name>